<keyword evidence="2" id="KW-1185">Reference proteome</keyword>
<accession>A0ABY0BYG7</accession>
<name>A0ABY0BYG7_9GAMM</name>
<evidence type="ECO:0000313" key="1">
    <source>
        <dbReference type="EMBL" id="RUO29738.1"/>
    </source>
</evidence>
<dbReference type="EMBL" id="PIPN01000003">
    <property type="protein sequence ID" value="RUO29738.1"/>
    <property type="molecule type" value="Genomic_DNA"/>
</dbReference>
<dbReference type="PROSITE" id="PS51257">
    <property type="entry name" value="PROKAR_LIPOPROTEIN"/>
    <property type="match status" value="1"/>
</dbReference>
<sequence>MIKKAIMVLSAAVILSGCSSTGVSWKTFKNDDVDAGYCSATFVEPADVNACEVEYVALQRAKTECEKDVNPDYCVLMAENGWDNFKDMVLTVEPTKEHAESYPVMCRSEDDSLKSCSEL</sequence>
<reference evidence="1 2" key="1">
    <citation type="journal article" date="2018" name="Front. Microbiol.">
        <title>Genome-Based Analysis Reveals the Taxonomy and Diversity of the Family Idiomarinaceae.</title>
        <authorList>
            <person name="Liu Y."/>
            <person name="Lai Q."/>
            <person name="Shao Z."/>
        </authorList>
    </citation>
    <scope>NUCLEOTIDE SEQUENCE [LARGE SCALE GENOMIC DNA]</scope>
    <source>
        <strain evidence="1 2">GBSy1</strain>
    </source>
</reference>
<evidence type="ECO:0000313" key="2">
    <source>
        <dbReference type="Proteomes" id="UP000287410"/>
    </source>
</evidence>
<protein>
    <recommendedName>
        <fullName evidence="3">Lipoprotein</fullName>
    </recommendedName>
</protein>
<dbReference type="Proteomes" id="UP000287410">
    <property type="component" value="Unassembled WGS sequence"/>
</dbReference>
<proteinExistence type="predicted"/>
<organism evidence="1 2">
    <name type="scientific">Aliidiomarina sedimenti</name>
    <dbReference type="NCBI Taxonomy" id="1933879"/>
    <lineage>
        <taxon>Bacteria</taxon>
        <taxon>Pseudomonadati</taxon>
        <taxon>Pseudomonadota</taxon>
        <taxon>Gammaproteobacteria</taxon>
        <taxon>Alteromonadales</taxon>
        <taxon>Idiomarinaceae</taxon>
        <taxon>Aliidiomarina</taxon>
    </lineage>
</organism>
<comment type="caution">
    <text evidence="1">The sequence shown here is derived from an EMBL/GenBank/DDBJ whole genome shotgun (WGS) entry which is preliminary data.</text>
</comment>
<evidence type="ECO:0008006" key="3">
    <source>
        <dbReference type="Google" id="ProtNLM"/>
    </source>
</evidence>
<dbReference type="RefSeq" id="WP_126789010.1">
    <property type="nucleotide sequence ID" value="NZ_PIPN01000003.1"/>
</dbReference>
<gene>
    <name evidence="1" type="ORF">CWE12_07135</name>
</gene>